<keyword evidence="7" id="KW-0812">Transmembrane</keyword>
<keyword evidence="6" id="KW-0411">Iron-sulfur</keyword>
<keyword evidence="2" id="KW-0004">4Fe-4S</keyword>
<organism evidence="9">
    <name type="scientific">uncultured bacterium UPO76</name>
    <dbReference type="NCBI Taxonomy" id="1776993"/>
    <lineage>
        <taxon>Bacteria</taxon>
        <taxon>environmental samples</taxon>
    </lineage>
</organism>
<feature type="transmembrane region" description="Helical" evidence="7">
    <location>
        <begin position="534"/>
        <end position="555"/>
    </location>
</feature>
<evidence type="ECO:0000256" key="3">
    <source>
        <dbReference type="ARBA" id="ARBA00022723"/>
    </source>
</evidence>
<dbReference type="InterPro" id="IPR017900">
    <property type="entry name" value="4Fe4S_Fe_S_CS"/>
</dbReference>
<accession>A0A140DZY2</accession>
<evidence type="ECO:0000256" key="5">
    <source>
        <dbReference type="ARBA" id="ARBA00023004"/>
    </source>
</evidence>
<name>A0A140DZY2_9BACT</name>
<dbReference type="AlphaFoldDB" id="A0A140DZY2"/>
<dbReference type="CDD" id="cd16371">
    <property type="entry name" value="DMSOR_beta_like"/>
    <property type="match status" value="1"/>
</dbReference>
<evidence type="ECO:0000256" key="1">
    <source>
        <dbReference type="ARBA" id="ARBA00004196"/>
    </source>
</evidence>
<dbReference type="GO" id="GO:0046872">
    <property type="term" value="F:metal ion binding"/>
    <property type="evidence" value="ECO:0007669"/>
    <property type="project" value="UniProtKB-KW"/>
</dbReference>
<sequence length="572" mass="59160">MRADRSGARLRESYLSVGPAHDPGAAPRLLDLLLAEQGTLSAVDVFAQRTEEGALPLNGSAYQDLIPLHRVPRPGQQLAFRVDLDACTGCKACVTACHSLNGLAPEETWRDVGLLVGANGGVGIQQTVTTACHHCEDPACLAGCPVRAYEKDPVTGIVRHLDDQCIGCQYCVLKCPYDVPQYQPELGIVRKCDMCTGRLAAGEAPACVQGCPSSAISIQIVDQRGAEAVGELLPGVNGTIPDSSYTRPTTRYASKRLSGALRPADLDHLEPASAHDPLAVNLVLLQLSVGTLLFDAALGVLASPSAQPLRLLLAALSALSGLGAATLHLGRPLYAFRAFLGWRTSWMSREIIAFGAYVPALLAALAASGLVHVAPLAALAPAWLVGGAAALRPALAAAALALGIAGTFCSVMIYVDTRRAAWALARTLPAFTLTLVGLGALGAALVTALAAHAVGSEASGVIPLALLGLLALGLKIGGETHFLLRPRSDPRGALARSVRLLRGVLRRRARARFVAAAAGGLLAAAALGSGVLGLARLGLGFGALSFVVFVLGELIERHLYFTSEASCGMPGG</sequence>
<feature type="domain" description="4Fe-4S ferredoxin-type" evidence="8">
    <location>
        <begin position="78"/>
        <end position="108"/>
    </location>
</feature>
<evidence type="ECO:0000256" key="7">
    <source>
        <dbReference type="SAM" id="Phobius"/>
    </source>
</evidence>
<dbReference type="InterPro" id="IPR017896">
    <property type="entry name" value="4Fe4S_Fe-S-bd"/>
</dbReference>
<feature type="transmembrane region" description="Helical" evidence="7">
    <location>
        <begin position="351"/>
        <end position="374"/>
    </location>
</feature>
<keyword evidence="5" id="KW-0408">Iron</keyword>
<protein>
    <submittedName>
        <fullName evidence="9">4Fe-4S ferredoxin iron-sulfur binding domain protein</fullName>
    </submittedName>
</protein>
<dbReference type="EMBL" id="KU144996">
    <property type="protein sequence ID" value="AMK59594.1"/>
    <property type="molecule type" value="Genomic_DNA"/>
</dbReference>
<dbReference type="PROSITE" id="PS00198">
    <property type="entry name" value="4FE4S_FER_1"/>
    <property type="match status" value="1"/>
</dbReference>
<dbReference type="InterPro" id="IPR007059">
    <property type="entry name" value="DmsC"/>
</dbReference>
<keyword evidence="7" id="KW-1133">Transmembrane helix</keyword>
<dbReference type="Gene3D" id="3.30.70.20">
    <property type="match status" value="2"/>
</dbReference>
<dbReference type="SUPFAM" id="SSF54862">
    <property type="entry name" value="4Fe-4S ferredoxins"/>
    <property type="match status" value="1"/>
</dbReference>
<comment type="subcellular location">
    <subcellularLocation>
        <location evidence="1">Cell envelope</location>
    </subcellularLocation>
</comment>
<dbReference type="GO" id="GO:0030313">
    <property type="term" value="C:cell envelope"/>
    <property type="evidence" value="ECO:0007669"/>
    <property type="project" value="UniProtKB-SubCell"/>
</dbReference>
<proteinExistence type="predicted"/>
<feature type="transmembrane region" description="Helical" evidence="7">
    <location>
        <begin position="309"/>
        <end position="330"/>
    </location>
</feature>
<dbReference type="Pfam" id="PF04976">
    <property type="entry name" value="DmsC"/>
    <property type="match status" value="1"/>
</dbReference>
<dbReference type="GO" id="GO:0019645">
    <property type="term" value="P:anaerobic electron transport chain"/>
    <property type="evidence" value="ECO:0007669"/>
    <property type="project" value="InterPro"/>
</dbReference>
<evidence type="ECO:0000256" key="6">
    <source>
        <dbReference type="ARBA" id="ARBA00023014"/>
    </source>
</evidence>
<dbReference type="PANTHER" id="PTHR43545">
    <property type="entry name" value="FORMATE DEHYDROGENASE, NITRATE-INDUCIBLE, IRON-SULFUR SUBUNIT"/>
    <property type="match status" value="1"/>
</dbReference>
<feature type="transmembrane region" description="Helical" evidence="7">
    <location>
        <begin position="427"/>
        <end position="454"/>
    </location>
</feature>
<feature type="transmembrane region" description="Helical" evidence="7">
    <location>
        <begin position="509"/>
        <end position="528"/>
    </location>
</feature>
<dbReference type="GO" id="GO:0051539">
    <property type="term" value="F:4 iron, 4 sulfur cluster binding"/>
    <property type="evidence" value="ECO:0007669"/>
    <property type="project" value="UniProtKB-KW"/>
</dbReference>
<evidence type="ECO:0000256" key="4">
    <source>
        <dbReference type="ARBA" id="ARBA00022737"/>
    </source>
</evidence>
<evidence type="ECO:0000259" key="8">
    <source>
        <dbReference type="PROSITE" id="PS51379"/>
    </source>
</evidence>
<dbReference type="PANTHER" id="PTHR43545:SF6">
    <property type="entry name" value="FORMATE DEHYDROGENASE, NITRATE-INDUCIBLE, IRON-SULFUR SUBUNIT"/>
    <property type="match status" value="1"/>
</dbReference>
<feature type="transmembrane region" description="Helical" evidence="7">
    <location>
        <begin position="394"/>
        <end position="415"/>
    </location>
</feature>
<dbReference type="InterPro" id="IPR051555">
    <property type="entry name" value="FDH_Electron_Transfer_Unit"/>
</dbReference>
<feature type="transmembrane region" description="Helical" evidence="7">
    <location>
        <begin position="460"/>
        <end position="478"/>
    </location>
</feature>
<keyword evidence="3" id="KW-0479">Metal-binding</keyword>
<feature type="domain" description="4Fe-4S ferredoxin-type" evidence="8">
    <location>
        <begin position="156"/>
        <end position="185"/>
    </location>
</feature>
<dbReference type="GO" id="GO:0016020">
    <property type="term" value="C:membrane"/>
    <property type="evidence" value="ECO:0007669"/>
    <property type="project" value="InterPro"/>
</dbReference>
<dbReference type="PROSITE" id="PS51379">
    <property type="entry name" value="4FE4S_FER_2"/>
    <property type="match status" value="2"/>
</dbReference>
<evidence type="ECO:0000313" key="9">
    <source>
        <dbReference type="EMBL" id="AMK59594.1"/>
    </source>
</evidence>
<evidence type="ECO:0000256" key="2">
    <source>
        <dbReference type="ARBA" id="ARBA00022485"/>
    </source>
</evidence>
<keyword evidence="4" id="KW-0677">Repeat</keyword>
<dbReference type="Pfam" id="PF13247">
    <property type="entry name" value="Fer4_11"/>
    <property type="match status" value="1"/>
</dbReference>
<reference evidence="9" key="1">
    <citation type="journal article" date="2016" name="Appl. Environ. Microbiol.">
        <title>Functional Metagenomics of a Biostimulated Petroleum-Contaminated Soil Reveals an Extraordinary Diversity of Extradiol Dioxygenases.</title>
        <authorList>
            <person name="Terron-Gonzalez L."/>
            <person name="Martin-Cabello G."/>
            <person name="Ferrer M."/>
            <person name="Santero E."/>
        </authorList>
    </citation>
    <scope>NUCLEOTIDE SEQUENCE</scope>
</reference>
<keyword evidence="7" id="KW-0472">Membrane</keyword>